<keyword evidence="3" id="KW-1185">Reference proteome</keyword>
<dbReference type="CDD" id="cd05403">
    <property type="entry name" value="NT_KNTase_like"/>
    <property type="match status" value="1"/>
</dbReference>
<feature type="domain" description="Polymerase beta nucleotidyltransferase" evidence="1">
    <location>
        <begin position="15"/>
        <end position="101"/>
    </location>
</feature>
<keyword evidence="2" id="KW-0808">Transferase</keyword>
<dbReference type="AlphaFoldDB" id="A0A1I3A6J0"/>
<dbReference type="RefSeq" id="WP_149783841.1">
    <property type="nucleotide sequence ID" value="NZ_BAAADP010000001.1"/>
</dbReference>
<dbReference type="GO" id="GO:0016740">
    <property type="term" value="F:transferase activity"/>
    <property type="evidence" value="ECO:0007669"/>
    <property type="project" value="UniProtKB-KW"/>
</dbReference>
<name>A0A1I3A6J0_9EURY</name>
<protein>
    <submittedName>
        <fullName evidence="2">Nucleotidyltransferase domain-containing protein</fullName>
    </submittedName>
</protein>
<evidence type="ECO:0000313" key="2">
    <source>
        <dbReference type="EMBL" id="SFH45727.1"/>
    </source>
</evidence>
<reference evidence="2 3" key="1">
    <citation type="submission" date="2016-10" db="EMBL/GenBank/DDBJ databases">
        <authorList>
            <person name="Varghese N."/>
            <person name="Submissions S."/>
        </authorList>
    </citation>
    <scope>NUCLEOTIDE SEQUENCE [LARGE SCALE GENOMIC DNA]</scope>
    <source>
        <strain evidence="2 3">CGMCC 1.6377</strain>
    </source>
</reference>
<dbReference type="OrthoDB" id="61846at2157"/>
<dbReference type="EMBL" id="FOPZ01000004">
    <property type="protein sequence ID" value="SFH45727.1"/>
    <property type="molecule type" value="Genomic_DNA"/>
</dbReference>
<proteinExistence type="predicted"/>
<organism evidence="2 3">
    <name type="scientific">Halorubrum aquaticum</name>
    <dbReference type="NCBI Taxonomy" id="387340"/>
    <lineage>
        <taxon>Archaea</taxon>
        <taxon>Methanobacteriati</taxon>
        <taxon>Methanobacteriota</taxon>
        <taxon>Stenosarchaea group</taxon>
        <taxon>Halobacteria</taxon>
        <taxon>Halobacteriales</taxon>
        <taxon>Haloferacaceae</taxon>
        <taxon>Halorubrum</taxon>
    </lineage>
</organism>
<dbReference type="InterPro" id="IPR052930">
    <property type="entry name" value="TA_antitoxin_MntA"/>
</dbReference>
<dbReference type="Proteomes" id="UP000323537">
    <property type="component" value="Unassembled WGS sequence"/>
</dbReference>
<dbReference type="InterPro" id="IPR041633">
    <property type="entry name" value="Polbeta"/>
</dbReference>
<gene>
    <name evidence="2" type="ORF">SAMN04488066_104209</name>
</gene>
<dbReference type="PANTHER" id="PTHR43852">
    <property type="entry name" value="NUCLEOTIDYLTRANSFERASE"/>
    <property type="match status" value="1"/>
</dbReference>
<evidence type="ECO:0000313" key="3">
    <source>
        <dbReference type="Proteomes" id="UP000323537"/>
    </source>
</evidence>
<dbReference type="SUPFAM" id="SSF81301">
    <property type="entry name" value="Nucleotidyltransferase"/>
    <property type="match status" value="1"/>
</dbReference>
<dbReference type="PANTHER" id="PTHR43852:SF3">
    <property type="entry name" value="NUCLEOTIDYLTRANSFERASE"/>
    <property type="match status" value="1"/>
</dbReference>
<accession>A0A1I3A6J0</accession>
<dbReference type="Gene3D" id="3.30.460.10">
    <property type="entry name" value="Beta Polymerase, domain 2"/>
    <property type="match status" value="1"/>
</dbReference>
<dbReference type="InterPro" id="IPR043519">
    <property type="entry name" value="NT_sf"/>
</dbReference>
<dbReference type="Pfam" id="PF18765">
    <property type="entry name" value="Polbeta"/>
    <property type="match status" value="1"/>
</dbReference>
<sequence length="143" mass="16062">MEPDAHRSQVRSALEEVVCADPDIVFAVAFGSRLSGTPTCSSDLDIAVKFRADLSERERFEKRCFLSGDLQGEDRPFVDVSDIESLPLDVAHDAVNGELLCGDEGVFERFKTDTEARFDEQRETLRRRQRAVIDRIAEDGLRG</sequence>
<evidence type="ECO:0000259" key="1">
    <source>
        <dbReference type="Pfam" id="PF18765"/>
    </source>
</evidence>